<reference evidence="2" key="1">
    <citation type="submission" date="2011-02" db="EMBL/GenBank/DDBJ databases">
        <title>The Genome Sequence of Capsaspora owczarzaki ATCC 30864.</title>
        <authorList>
            <person name="Russ C."/>
            <person name="Cuomo C."/>
            <person name="Burger G."/>
            <person name="Gray M.W."/>
            <person name="Holland P.W.H."/>
            <person name="King N."/>
            <person name="Lang F.B.F."/>
            <person name="Roger A.J."/>
            <person name="Ruiz-Trillo I."/>
            <person name="Young S.K."/>
            <person name="Zeng Q."/>
            <person name="Gargeya S."/>
            <person name="Alvarado L."/>
            <person name="Berlin A."/>
            <person name="Chapman S.B."/>
            <person name="Chen Z."/>
            <person name="Freedman E."/>
            <person name="Gellesch M."/>
            <person name="Goldberg J."/>
            <person name="Griggs A."/>
            <person name="Gujja S."/>
            <person name="Heilman E."/>
            <person name="Heiman D."/>
            <person name="Howarth C."/>
            <person name="Mehta T."/>
            <person name="Neiman D."/>
            <person name="Pearson M."/>
            <person name="Roberts A."/>
            <person name="Saif S."/>
            <person name="Shea T."/>
            <person name="Shenoy N."/>
            <person name="Sisk P."/>
            <person name="Stolte C."/>
            <person name="Sykes S."/>
            <person name="White J."/>
            <person name="Yandava C."/>
            <person name="Haas B."/>
            <person name="Nusbaum C."/>
            <person name="Birren B."/>
        </authorList>
    </citation>
    <scope>NUCLEOTIDE SEQUENCE</scope>
    <source>
        <strain evidence="2">ATCC 30864</strain>
    </source>
</reference>
<gene>
    <name evidence="1" type="ORF">CAOG_002561</name>
</gene>
<dbReference type="EMBL" id="KE346362">
    <property type="protein sequence ID" value="KJE91425.1"/>
    <property type="molecule type" value="Genomic_DNA"/>
</dbReference>
<keyword evidence="2" id="KW-1185">Reference proteome</keyword>
<dbReference type="AlphaFoldDB" id="A0A0D2WLH1"/>
<organism evidence="1 2">
    <name type="scientific">Capsaspora owczarzaki (strain ATCC 30864)</name>
    <dbReference type="NCBI Taxonomy" id="595528"/>
    <lineage>
        <taxon>Eukaryota</taxon>
        <taxon>Filasterea</taxon>
        <taxon>Capsaspora</taxon>
    </lineage>
</organism>
<proteinExistence type="predicted"/>
<accession>A0A0D2WLH1</accession>
<dbReference type="Proteomes" id="UP000008743">
    <property type="component" value="Unassembled WGS sequence"/>
</dbReference>
<evidence type="ECO:0000313" key="1">
    <source>
        <dbReference type="EMBL" id="KJE91425.1"/>
    </source>
</evidence>
<protein>
    <submittedName>
        <fullName evidence="1">Uncharacterized protein</fullName>
    </submittedName>
</protein>
<dbReference type="InParanoid" id="A0A0D2WLH1"/>
<evidence type="ECO:0000313" key="2">
    <source>
        <dbReference type="Proteomes" id="UP000008743"/>
    </source>
</evidence>
<name>A0A0D2WLH1_CAPO3</name>
<sequence>MLSTAAPVFTLDNVQVTAFLNPDNSYPFITNWWAAANETFHAEMYQLTINDLTDRLISMKTNAPWLDQTIIMSRYRAGADSATTSNQAKLAALIVR</sequence>